<comment type="similarity">
    <text evidence="1">Belongs to the ATP-dependent AMP-binding enzyme family.</text>
</comment>
<dbReference type="CDD" id="cd05926">
    <property type="entry name" value="FACL_fum10p_like"/>
    <property type="match status" value="1"/>
</dbReference>
<dbReference type="PANTHER" id="PTHR43201">
    <property type="entry name" value="ACYL-COA SYNTHETASE"/>
    <property type="match status" value="1"/>
</dbReference>
<dbReference type="Proteomes" id="UP000623440">
    <property type="component" value="Unassembled WGS sequence"/>
</dbReference>
<dbReference type="Gene3D" id="3.30.300.30">
    <property type="match status" value="1"/>
</dbReference>
<feature type="domain" description="AMP-binding enzyme C-terminal" evidence="6">
    <location>
        <begin position="428"/>
        <end position="501"/>
    </location>
</feature>
<name>A0ABR8DLW1_9NOSO</name>
<evidence type="ECO:0000259" key="6">
    <source>
        <dbReference type="Pfam" id="PF13193"/>
    </source>
</evidence>
<dbReference type="InterPro" id="IPR020845">
    <property type="entry name" value="AMP-binding_CS"/>
</dbReference>
<dbReference type="InterPro" id="IPR000873">
    <property type="entry name" value="AMP-dep_synth/lig_dom"/>
</dbReference>
<dbReference type="EMBL" id="JACJSI010000009">
    <property type="protein sequence ID" value="MBD2529348.1"/>
    <property type="molecule type" value="Genomic_DNA"/>
</dbReference>
<organism evidence="7 8">
    <name type="scientific">Nostoc flagelliforme FACHB-838</name>
    <dbReference type="NCBI Taxonomy" id="2692904"/>
    <lineage>
        <taxon>Bacteria</taxon>
        <taxon>Bacillati</taxon>
        <taxon>Cyanobacteriota</taxon>
        <taxon>Cyanophyceae</taxon>
        <taxon>Nostocales</taxon>
        <taxon>Nostocaceae</taxon>
        <taxon>Nostoc</taxon>
    </lineage>
</organism>
<proteinExistence type="inferred from homology"/>
<evidence type="ECO:0000313" key="8">
    <source>
        <dbReference type="Proteomes" id="UP000623440"/>
    </source>
</evidence>
<evidence type="ECO:0000259" key="5">
    <source>
        <dbReference type="Pfam" id="PF00501"/>
    </source>
</evidence>
<dbReference type="Pfam" id="PF13193">
    <property type="entry name" value="AMP-binding_C"/>
    <property type="match status" value="1"/>
</dbReference>
<dbReference type="SUPFAM" id="SSF56801">
    <property type="entry name" value="Acetyl-CoA synthetase-like"/>
    <property type="match status" value="1"/>
</dbReference>
<evidence type="ECO:0000256" key="1">
    <source>
        <dbReference type="ARBA" id="ARBA00006432"/>
    </source>
</evidence>
<keyword evidence="8" id="KW-1185">Reference proteome</keyword>
<gene>
    <name evidence="7" type="ORF">H6G97_07105</name>
</gene>
<evidence type="ECO:0000256" key="2">
    <source>
        <dbReference type="ARBA" id="ARBA00022598"/>
    </source>
</evidence>
<dbReference type="PROSITE" id="PS00455">
    <property type="entry name" value="AMP_BINDING"/>
    <property type="match status" value="1"/>
</dbReference>
<protein>
    <submittedName>
        <fullName evidence="7">AMP-binding protein</fullName>
    </submittedName>
</protein>
<evidence type="ECO:0000256" key="3">
    <source>
        <dbReference type="ARBA" id="ARBA00022741"/>
    </source>
</evidence>
<feature type="domain" description="AMP-dependent synthetase/ligase" evidence="5">
    <location>
        <begin position="11"/>
        <end position="377"/>
    </location>
</feature>
<reference evidence="7 8" key="1">
    <citation type="journal article" date="2020" name="ISME J.">
        <title>Comparative genomics reveals insights into cyanobacterial evolution and habitat adaptation.</title>
        <authorList>
            <person name="Chen M.Y."/>
            <person name="Teng W.K."/>
            <person name="Zhao L."/>
            <person name="Hu C.X."/>
            <person name="Zhou Y.K."/>
            <person name="Han B.P."/>
            <person name="Song L.R."/>
            <person name="Shu W.S."/>
        </authorList>
    </citation>
    <scope>NUCLEOTIDE SEQUENCE [LARGE SCALE GENOMIC DNA]</scope>
    <source>
        <strain evidence="7 8">FACHB-838</strain>
    </source>
</reference>
<dbReference type="InterPro" id="IPR025110">
    <property type="entry name" value="AMP-bd_C"/>
</dbReference>
<dbReference type="Gene3D" id="3.40.50.12780">
    <property type="entry name" value="N-terminal domain of ligase-like"/>
    <property type="match status" value="1"/>
</dbReference>
<accession>A0ABR8DLW1</accession>
<keyword evidence="4" id="KW-0067">ATP-binding</keyword>
<dbReference type="InterPro" id="IPR045310">
    <property type="entry name" value="Pcs60-like"/>
</dbReference>
<dbReference type="InterPro" id="IPR045851">
    <property type="entry name" value="AMP-bd_C_sf"/>
</dbReference>
<dbReference type="PANTHER" id="PTHR43201:SF5">
    <property type="entry name" value="MEDIUM-CHAIN ACYL-COA LIGASE ACSF2, MITOCHONDRIAL"/>
    <property type="match status" value="1"/>
</dbReference>
<keyword evidence="3" id="KW-0547">Nucleotide-binding</keyword>
<evidence type="ECO:0000256" key="4">
    <source>
        <dbReference type="ARBA" id="ARBA00022840"/>
    </source>
</evidence>
<comment type="caution">
    <text evidence="7">The sequence shown here is derived from an EMBL/GenBank/DDBJ whole genome shotgun (WGS) entry which is preliminary data.</text>
</comment>
<dbReference type="RefSeq" id="WP_190939954.1">
    <property type="nucleotide sequence ID" value="NZ_JACJSI010000009.1"/>
</dbReference>
<dbReference type="Pfam" id="PF00501">
    <property type="entry name" value="AMP-binding"/>
    <property type="match status" value="1"/>
</dbReference>
<dbReference type="InterPro" id="IPR042099">
    <property type="entry name" value="ANL_N_sf"/>
</dbReference>
<sequence length="515" mass="55620">MNLFELLAGEDNHSALVTPERRSLTYKQLRENVIGLVSQLNSFGLKRGERIAIAMTNGSPMAITFLAAALCGTAAPLNPKYKQEEFAFYYKDTQAKALITLSEGPEAAIAAVTPDMMLINAKVNTDGTLSFELGIGDRGLKTLLSETFHEGQAKCIAGDWENLVGDDDIAMILHTSGTTSRPKRVPIRHRNLIASASNLIGAYSLTAADTTLCLMPLFHIHGLVGCLLATLGSGGTLVCPNGFNALEFWKLVDTYKPTWYSAAPTMHQTILARASRNTAIVKANRFRFIRSSSASLHPIIIEQLEATLNAPVVESYSMTEASHLMTTNPLPPKVRKPGTVGYGFGVEVGIMDSEGNLLSQGSLGEVVVKAPNVIDGYENNPEANATAFVNGWFRTGDQGTVDEDGYLRLTGRIKELINRGGEKISPLEVDDVLLRHPAVAEALAFAVPHKSLGEDIHAAVVLKAEASEKELLAHCSTMLADFKVPKQVHILEQLPRGATGKLQRLVIAKLLNIGE</sequence>
<evidence type="ECO:0000313" key="7">
    <source>
        <dbReference type="EMBL" id="MBD2529348.1"/>
    </source>
</evidence>
<keyword evidence="2" id="KW-0436">Ligase</keyword>